<dbReference type="EMBL" id="KZ308748">
    <property type="protein sequence ID" value="KAG8233836.1"/>
    <property type="molecule type" value="Genomic_DNA"/>
</dbReference>
<keyword evidence="2" id="KW-0863">Zinc-finger</keyword>
<protein>
    <submittedName>
        <fullName evidence="4">Uncharacterized protein</fullName>
    </submittedName>
</protein>
<keyword evidence="1" id="KW-0479">Metal-binding</keyword>
<keyword evidence="3" id="KW-0862">Zinc</keyword>
<dbReference type="PANTHER" id="PTHR13363:SF6">
    <property type="entry name" value="RING FINGER AND SPRY DOMAIN-CONTAINING PROTEIN 1"/>
    <property type="match status" value="1"/>
</dbReference>
<sequence length="131" mass="14328">DSVLKLSAILSLSTQSSLVGRSNPTQQRNICVVLGCLAERLAGPSSIAILTEGTLDYLVANLNEDVFPTVILFSLIALEKFAQTSENKMTIKKRLKMEESNPLLNLEGLVGNEDCVKRQVGFCAQWCLDNL</sequence>
<reference evidence="4" key="1">
    <citation type="submission" date="2013-04" db="EMBL/GenBank/DDBJ databases">
        <authorList>
            <person name="Qu J."/>
            <person name="Murali S.C."/>
            <person name="Bandaranaike D."/>
            <person name="Bellair M."/>
            <person name="Blankenburg K."/>
            <person name="Chao H."/>
            <person name="Dinh H."/>
            <person name="Doddapaneni H."/>
            <person name="Downs B."/>
            <person name="Dugan-Rocha S."/>
            <person name="Elkadiri S."/>
            <person name="Gnanaolivu R.D."/>
            <person name="Hernandez B."/>
            <person name="Javaid M."/>
            <person name="Jayaseelan J.C."/>
            <person name="Lee S."/>
            <person name="Li M."/>
            <person name="Ming W."/>
            <person name="Munidasa M."/>
            <person name="Muniz J."/>
            <person name="Nguyen L."/>
            <person name="Ongeri F."/>
            <person name="Osuji N."/>
            <person name="Pu L.-L."/>
            <person name="Puazo M."/>
            <person name="Qu C."/>
            <person name="Quiroz J."/>
            <person name="Raj R."/>
            <person name="Weissenberger G."/>
            <person name="Xin Y."/>
            <person name="Zou X."/>
            <person name="Han Y."/>
            <person name="Richards S."/>
            <person name="Worley K."/>
            <person name="Muzny D."/>
            <person name="Gibbs R."/>
        </authorList>
    </citation>
    <scope>NUCLEOTIDE SEQUENCE</scope>
    <source>
        <strain evidence="4">Sampled in the wild</strain>
    </source>
</reference>
<dbReference type="Proteomes" id="UP000792457">
    <property type="component" value="Unassembled WGS sequence"/>
</dbReference>
<dbReference type="GO" id="GO:0008270">
    <property type="term" value="F:zinc ion binding"/>
    <property type="evidence" value="ECO:0007669"/>
    <property type="project" value="UniProtKB-KW"/>
</dbReference>
<proteinExistence type="predicted"/>
<dbReference type="OrthoDB" id="6922491at2759"/>
<evidence type="ECO:0000313" key="4">
    <source>
        <dbReference type="EMBL" id="KAG8233836.1"/>
    </source>
</evidence>
<evidence type="ECO:0000256" key="2">
    <source>
        <dbReference type="ARBA" id="ARBA00022771"/>
    </source>
</evidence>
<keyword evidence="5" id="KW-1185">Reference proteome</keyword>
<feature type="non-terminal residue" evidence="4">
    <location>
        <position position="131"/>
    </location>
</feature>
<dbReference type="AlphaFoldDB" id="A0A8K0KET9"/>
<accession>A0A8K0KET9</accession>
<dbReference type="InterPro" id="IPR045129">
    <property type="entry name" value="RNF123/RKP/RSPRY1"/>
</dbReference>
<feature type="non-terminal residue" evidence="4">
    <location>
        <position position="1"/>
    </location>
</feature>
<reference evidence="4" key="2">
    <citation type="submission" date="2017-10" db="EMBL/GenBank/DDBJ databases">
        <title>Ladona fulva Genome sequencing and assembly.</title>
        <authorList>
            <person name="Murali S."/>
            <person name="Richards S."/>
            <person name="Bandaranaike D."/>
            <person name="Bellair M."/>
            <person name="Blankenburg K."/>
            <person name="Chao H."/>
            <person name="Dinh H."/>
            <person name="Doddapaneni H."/>
            <person name="Dugan-Rocha S."/>
            <person name="Elkadiri S."/>
            <person name="Gnanaolivu R."/>
            <person name="Hernandez B."/>
            <person name="Skinner E."/>
            <person name="Javaid M."/>
            <person name="Lee S."/>
            <person name="Li M."/>
            <person name="Ming W."/>
            <person name="Munidasa M."/>
            <person name="Muniz J."/>
            <person name="Nguyen L."/>
            <person name="Hughes D."/>
            <person name="Osuji N."/>
            <person name="Pu L.-L."/>
            <person name="Puazo M."/>
            <person name="Qu C."/>
            <person name="Quiroz J."/>
            <person name="Raj R."/>
            <person name="Weissenberger G."/>
            <person name="Xin Y."/>
            <person name="Zou X."/>
            <person name="Han Y."/>
            <person name="Worley K."/>
            <person name="Muzny D."/>
            <person name="Gibbs R."/>
        </authorList>
    </citation>
    <scope>NUCLEOTIDE SEQUENCE</scope>
    <source>
        <strain evidence="4">Sampled in the wild</strain>
    </source>
</reference>
<dbReference type="PANTHER" id="PTHR13363">
    <property type="entry name" value="RING FINGER AND SRY DOMAIN-CONTAINING"/>
    <property type="match status" value="1"/>
</dbReference>
<evidence type="ECO:0000256" key="1">
    <source>
        <dbReference type="ARBA" id="ARBA00022723"/>
    </source>
</evidence>
<dbReference type="GO" id="GO:0051603">
    <property type="term" value="P:proteolysis involved in protein catabolic process"/>
    <property type="evidence" value="ECO:0007669"/>
    <property type="project" value="TreeGrafter"/>
</dbReference>
<comment type="caution">
    <text evidence="4">The sequence shown here is derived from an EMBL/GenBank/DDBJ whole genome shotgun (WGS) entry which is preliminary data.</text>
</comment>
<evidence type="ECO:0000256" key="3">
    <source>
        <dbReference type="ARBA" id="ARBA00022833"/>
    </source>
</evidence>
<organism evidence="4 5">
    <name type="scientific">Ladona fulva</name>
    <name type="common">Scarce chaser dragonfly</name>
    <name type="synonym">Libellula fulva</name>
    <dbReference type="NCBI Taxonomy" id="123851"/>
    <lineage>
        <taxon>Eukaryota</taxon>
        <taxon>Metazoa</taxon>
        <taxon>Ecdysozoa</taxon>
        <taxon>Arthropoda</taxon>
        <taxon>Hexapoda</taxon>
        <taxon>Insecta</taxon>
        <taxon>Pterygota</taxon>
        <taxon>Palaeoptera</taxon>
        <taxon>Odonata</taxon>
        <taxon>Epiprocta</taxon>
        <taxon>Anisoptera</taxon>
        <taxon>Libelluloidea</taxon>
        <taxon>Libellulidae</taxon>
        <taxon>Ladona</taxon>
    </lineage>
</organism>
<name>A0A8K0KET9_LADFU</name>
<dbReference type="GO" id="GO:0004842">
    <property type="term" value="F:ubiquitin-protein transferase activity"/>
    <property type="evidence" value="ECO:0007669"/>
    <property type="project" value="InterPro"/>
</dbReference>
<dbReference type="GO" id="GO:0005737">
    <property type="term" value="C:cytoplasm"/>
    <property type="evidence" value="ECO:0007669"/>
    <property type="project" value="TreeGrafter"/>
</dbReference>
<evidence type="ECO:0000313" key="5">
    <source>
        <dbReference type="Proteomes" id="UP000792457"/>
    </source>
</evidence>
<gene>
    <name evidence="4" type="ORF">J437_LFUL006859</name>
</gene>